<dbReference type="EMBL" id="BMOB01000014">
    <property type="protein sequence ID" value="GGI92854.1"/>
    <property type="molecule type" value="Genomic_DNA"/>
</dbReference>
<organism evidence="7 8">
    <name type="scientific">Legionella impletisoli</name>
    <dbReference type="NCBI Taxonomy" id="343510"/>
    <lineage>
        <taxon>Bacteria</taxon>
        <taxon>Pseudomonadati</taxon>
        <taxon>Pseudomonadota</taxon>
        <taxon>Gammaproteobacteria</taxon>
        <taxon>Legionellales</taxon>
        <taxon>Legionellaceae</taxon>
        <taxon>Legionella</taxon>
    </lineage>
</organism>
<feature type="transmembrane region" description="Helical" evidence="6">
    <location>
        <begin position="59"/>
        <end position="80"/>
    </location>
</feature>
<evidence type="ECO:0000256" key="2">
    <source>
        <dbReference type="ARBA" id="ARBA00009773"/>
    </source>
</evidence>
<feature type="transmembrane region" description="Helical" evidence="6">
    <location>
        <begin position="212"/>
        <end position="233"/>
    </location>
</feature>
<proteinExistence type="inferred from homology"/>
<dbReference type="GO" id="GO:0016020">
    <property type="term" value="C:membrane"/>
    <property type="evidence" value="ECO:0007669"/>
    <property type="project" value="UniProtKB-SubCell"/>
</dbReference>
<keyword evidence="4 6" id="KW-1133">Transmembrane helix</keyword>
<dbReference type="InterPro" id="IPR002549">
    <property type="entry name" value="AI-2E-like"/>
</dbReference>
<name>A0A917NEH1_9GAMM</name>
<accession>A0A917NEH1</accession>
<comment type="subcellular location">
    <subcellularLocation>
        <location evidence="1">Membrane</location>
        <topology evidence="1">Multi-pass membrane protein</topology>
    </subcellularLocation>
</comment>
<dbReference type="OrthoDB" id="106838at2"/>
<feature type="transmembrane region" description="Helical" evidence="6">
    <location>
        <begin position="240"/>
        <end position="266"/>
    </location>
</feature>
<evidence type="ECO:0000256" key="4">
    <source>
        <dbReference type="ARBA" id="ARBA00022989"/>
    </source>
</evidence>
<dbReference type="PANTHER" id="PTHR21716">
    <property type="entry name" value="TRANSMEMBRANE PROTEIN"/>
    <property type="match status" value="1"/>
</dbReference>
<dbReference type="AlphaFoldDB" id="A0A917NEH1"/>
<feature type="transmembrane region" description="Helical" evidence="6">
    <location>
        <begin position="7"/>
        <end position="25"/>
    </location>
</feature>
<keyword evidence="5 6" id="KW-0472">Membrane</keyword>
<evidence type="ECO:0000256" key="6">
    <source>
        <dbReference type="SAM" id="Phobius"/>
    </source>
</evidence>
<reference evidence="7" key="1">
    <citation type="journal article" date="2014" name="Int. J. Syst. Evol. Microbiol.">
        <title>Complete genome sequence of Corynebacterium casei LMG S-19264T (=DSM 44701T), isolated from a smear-ripened cheese.</title>
        <authorList>
            <consortium name="US DOE Joint Genome Institute (JGI-PGF)"/>
            <person name="Walter F."/>
            <person name="Albersmeier A."/>
            <person name="Kalinowski J."/>
            <person name="Ruckert C."/>
        </authorList>
    </citation>
    <scope>NUCLEOTIDE SEQUENCE</scope>
    <source>
        <strain evidence="7">JCM 13919</strain>
    </source>
</reference>
<dbReference type="Proteomes" id="UP000630149">
    <property type="component" value="Unassembled WGS sequence"/>
</dbReference>
<evidence type="ECO:0000313" key="8">
    <source>
        <dbReference type="Proteomes" id="UP000630149"/>
    </source>
</evidence>
<comment type="caution">
    <text evidence="7">The sequence shown here is derived from an EMBL/GenBank/DDBJ whole genome shotgun (WGS) entry which is preliminary data.</text>
</comment>
<reference evidence="7" key="2">
    <citation type="submission" date="2020-09" db="EMBL/GenBank/DDBJ databases">
        <authorList>
            <person name="Sun Q."/>
            <person name="Ohkuma M."/>
        </authorList>
    </citation>
    <scope>NUCLEOTIDE SEQUENCE</scope>
    <source>
        <strain evidence="7">JCM 13919</strain>
    </source>
</reference>
<dbReference type="RefSeq" id="WP_131777438.1">
    <property type="nucleotide sequence ID" value="NZ_BMOB01000014.1"/>
</dbReference>
<feature type="transmembrane region" description="Helical" evidence="6">
    <location>
        <begin position="272"/>
        <end position="289"/>
    </location>
</feature>
<dbReference type="Pfam" id="PF01594">
    <property type="entry name" value="AI-2E_transport"/>
    <property type="match status" value="1"/>
</dbReference>
<sequence>MNENHKELISIGMTIGIVALAIFIIHRFIPSISWAAIIVIATFPMYQRWSRLLGGRRNLAAFTFTLLLALLLLIPISWLITLLVKETQLFINYIQKINREGGQAPEFIRDFPFFSNELIAYWNEHVGNPGNVKNVLTNLHMSLTPASYYIKQVGLNLANRSFQVGFTVLSLFFFYRDGLNLFNQINRIGENCLGSRWFRYADRLPSALRATVNGTIVVGIGVGILMGVCYGLVGFPGPTLTGFITAFAAMIPFVVPIVFAIVALILFANGSLIAAVVVVIWGTLVMFVADHFVKPALIGGAIRLPFLAVLFGILGGLETLGLLGLFVGPITMVLFITLWHESQGFVTVNSKS</sequence>
<keyword evidence="8" id="KW-1185">Reference proteome</keyword>
<keyword evidence="3 6" id="KW-0812">Transmembrane</keyword>
<evidence type="ECO:0000256" key="5">
    <source>
        <dbReference type="ARBA" id="ARBA00023136"/>
    </source>
</evidence>
<dbReference type="PANTHER" id="PTHR21716:SF61">
    <property type="entry name" value="BLR8064 PROTEIN"/>
    <property type="match status" value="1"/>
</dbReference>
<comment type="similarity">
    <text evidence="2">Belongs to the autoinducer-2 exporter (AI-2E) (TC 2.A.86) family.</text>
</comment>
<evidence type="ECO:0000256" key="1">
    <source>
        <dbReference type="ARBA" id="ARBA00004141"/>
    </source>
</evidence>
<protein>
    <submittedName>
        <fullName evidence="7">AI-2E family transporter</fullName>
    </submittedName>
</protein>
<gene>
    <name evidence="7" type="ORF">GCM10007966_21800</name>
</gene>
<evidence type="ECO:0000313" key="7">
    <source>
        <dbReference type="EMBL" id="GGI92854.1"/>
    </source>
</evidence>
<evidence type="ECO:0000256" key="3">
    <source>
        <dbReference type="ARBA" id="ARBA00022692"/>
    </source>
</evidence>